<accession>A0A8H6TBJ9</accession>
<sequence length="346" mass="38211">MTFPTEVAELVIDACDNSSTLASCASVSRAWHNRAVFRLFERQTIHVVGLTALEAFLSTISHPLCTIHSSIRSISISSVTSLNGFIPILAGIPNLTSLQLTGDTLLNDAAQTTFKQSLYDLRHLSLDITFPTSTAAISLVCSLPLLESLSLHGRWVGALSPPPLDLPATIHTISLGGMLDDILLWLLSRPPPPALSFLQFRDVGTRQSLRSVLEYLPQVSKTVTVFRFSIADIGTENHFTHGIPESLHFRVLHTLSIDKHYANPPRLLILFLMLLDAPNLEFVSINSLGMTVIYSHAWTHVGVQLLEHPKLCKFTVRTNAQHHPGLRQALRALDVRDMLELLDTVD</sequence>
<keyword evidence="1" id="KW-0547">Nucleotide-binding</keyword>
<keyword evidence="1" id="KW-0067">ATP-binding</keyword>
<organism evidence="1 2">
    <name type="scientific">Mycena indigotica</name>
    <dbReference type="NCBI Taxonomy" id="2126181"/>
    <lineage>
        <taxon>Eukaryota</taxon>
        <taxon>Fungi</taxon>
        <taxon>Dikarya</taxon>
        <taxon>Basidiomycota</taxon>
        <taxon>Agaricomycotina</taxon>
        <taxon>Agaricomycetes</taxon>
        <taxon>Agaricomycetidae</taxon>
        <taxon>Agaricales</taxon>
        <taxon>Marasmiineae</taxon>
        <taxon>Mycenaceae</taxon>
        <taxon>Mycena</taxon>
    </lineage>
</organism>
<gene>
    <name evidence="1" type="ORF">MIND_00066100</name>
</gene>
<keyword evidence="1" id="KW-0347">Helicase</keyword>
<dbReference type="RefSeq" id="XP_037225531.1">
    <property type="nucleotide sequence ID" value="XM_037357621.1"/>
</dbReference>
<dbReference type="OrthoDB" id="3246365at2759"/>
<protein>
    <submittedName>
        <fullName evidence="1">ATP-dependent DNA helicase</fullName>
    </submittedName>
</protein>
<dbReference type="Proteomes" id="UP000636479">
    <property type="component" value="Unassembled WGS sequence"/>
</dbReference>
<name>A0A8H6TBJ9_9AGAR</name>
<proteinExistence type="predicted"/>
<dbReference type="EMBL" id="JACAZF010000001">
    <property type="protein sequence ID" value="KAF7315508.1"/>
    <property type="molecule type" value="Genomic_DNA"/>
</dbReference>
<dbReference type="SUPFAM" id="SSF52047">
    <property type="entry name" value="RNI-like"/>
    <property type="match status" value="1"/>
</dbReference>
<dbReference type="GeneID" id="59340137"/>
<dbReference type="Gene3D" id="3.80.10.10">
    <property type="entry name" value="Ribonuclease Inhibitor"/>
    <property type="match status" value="1"/>
</dbReference>
<reference evidence="1" key="1">
    <citation type="submission" date="2020-05" db="EMBL/GenBank/DDBJ databases">
        <title>Mycena genomes resolve the evolution of fungal bioluminescence.</title>
        <authorList>
            <person name="Tsai I.J."/>
        </authorList>
    </citation>
    <scope>NUCLEOTIDE SEQUENCE</scope>
    <source>
        <strain evidence="1">171206Taipei</strain>
    </source>
</reference>
<dbReference type="GO" id="GO:0004386">
    <property type="term" value="F:helicase activity"/>
    <property type="evidence" value="ECO:0007669"/>
    <property type="project" value="UniProtKB-KW"/>
</dbReference>
<dbReference type="AlphaFoldDB" id="A0A8H6TBJ9"/>
<evidence type="ECO:0000313" key="1">
    <source>
        <dbReference type="EMBL" id="KAF7315508.1"/>
    </source>
</evidence>
<keyword evidence="2" id="KW-1185">Reference proteome</keyword>
<keyword evidence="1" id="KW-0378">Hydrolase</keyword>
<evidence type="ECO:0000313" key="2">
    <source>
        <dbReference type="Proteomes" id="UP000636479"/>
    </source>
</evidence>
<dbReference type="InterPro" id="IPR032675">
    <property type="entry name" value="LRR_dom_sf"/>
</dbReference>
<comment type="caution">
    <text evidence="1">The sequence shown here is derived from an EMBL/GenBank/DDBJ whole genome shotgun (WGS) entry which is preliminary data.</text>
</comment>